<keyword evidence="1" id="KW-0472">Membrane</keyword>
<dbReference type="EMBL" id="PCTA01000022">
    <property type="protein sequence ID" value="PIP61647.1"/>
    <property type="molecule type" value="Genomic_DNA"/>
</dbReference>
<proteinExistence type="predicted"/>
<dbReference type="Proteomes" id="UP000231246">
    <property type="component" value="Unassembled WGS sequence"/>
</dbReference>
<reference evidence="2 3" key="1">
    <citation type="submission" date="2017-09" db="EMBL/GenBank/DDBJ databases">
        <title>Depth-based differentiation of microbial function through sediment-hosted aquifers and enrichment of novel symbionts in the deep terrestrial subsurface.</title>
        <authorList>
            <person name="Probst A.J."/>
            <person name="Ladd B."/>
            <person name="Jarett J.K."/>
            <person name="Geller-Mcgrath D.E."/>
            <person name="Sieber C.M."/>
            <person name="Emerson J.B."/>
            <person name="Anantharaman K."/>
            <person name="Thomas B.C."/>
            <person name="Malmstrom R."/>
            <person name="Stieglmeier M."/>
            <person name="Klingl A."/>
            <person name="Woyke T."/>
            <person name="Ryan C.M."/>
            <person name="Banfield J.F."/>
        </authorList>
    </citation>
    <scope>NUCLEOTIDE SEQUENCE [LARGE SCALE GENOMIC DNA]</scope>
    <source>
        <strain evidence="2">CG22_combo_CG10-13_8_21_14_all_38_20</strain>
    </source>
</reference>
<keyword evidence="1" id="KW-0812">Transmembrane</keyword>
<name>A0A2H0BVD8_9BACT</name>
<keyword evidence="1" id="KW-1133">Transmembrane helix</keyword>
<evidence type="ECO:0000313" key="3">
    <source>
        <dbReference type="Proteomes" id="UP000231246"/>
    </source>
</evidence>
<organism evidence="2 3">
    <name type="scientific">Candidatus Roizmanbacteria bacterium CG22_combo_CG10-13_8_21_14_all_38_20</name>
    <dbReference type="NCBI Taxonomy" id="1974862"/>
    <lineage>
        <taxon>Bacteria</taxon>
        <taxon>Candidatus Roizmaniibacteriota</taxon>
    </lineage>
</organism>
<evidence type="ECO:0000313" key="2">
    <source>
        <dbReference type="EMBL" id="PIP61647.1"/>
    </source>
</evidence>
<gene>
    <name evidence="2" type="ORF">COW99_03340</name>
</gene>
<evidence type="ECO:0000256" key="1">
    <source>
        <dbReference type="SAM" id="Phobius"/>
    </source>
</evidence>
<sequence length="95" mass="10733">MLNKLGEIPESGIIHIYVLGYGFGRLVLLVYVALHSLHYRYKNKDRFGSRDTFMVSDFNQEVFYDIGIDTIISSLTVSIVLTIIKIAGNLSNTFS</sequence>
<comment type="caution">
    <text evidence="2">The sequence shown here is derived from an EMBL/GenBank/DDBJ whole genome shotgun (WGS) entry which is preliminary data.</text>
</comment>
<feature type="transmembrane region" description="Helical" evidence="1">
    <location>
        <begin position="12"/>
        <end position="34"/>
    </location>
</feature>
<protein>
    <submittedName>
        <fullName evidence="2">Uncharacterized protein</fullName>
    </submittedName>
</protein>
<accession>A0A2H0BVD8</accession>
<dbReference type="AlphaFoldDB" id="A0A2H0BVD8"/>